<evidence type="ECO:0000313" key="2">
    <source>
        <dbReference type="Proteomes" id="UP000567067"/>
    </source>
</evidence>
<organism evidence="1 2">
    <name type="scientific">Fontibacillus solani</name>
    <dbReference type="NCBI Taxonomy" id="1572857"/>
    <lineage>
        <taxon>Bacteria</taxon>
        <taxon>Bacillati</taxon>
        <taxon>Bacillota</taxon>
        <taxon>Bacilli</taxon>
        <taxon>Bacillales</taxon>
        <taxon>Paenibacillaceae</taxon>
        <taxon>Fontibacillus</taxon>
    </lineage>
</organism>
<dbReference type="Proteomes" id="UP000567067">
    <property type="component" value="Unassembled WGS sequence"/>
</dbReference>
<keyword evidence="2" id="KW-1185">Reference proteome</keyword>
<reference evidence="1 2" key="1">
    <citation type="submission" date="2020-08" db="EMBL/GenBank/DDBJ databases">
        <title>Genomic Encyclopedia of Type Strains, Phase III (KMG-III): the genomes of soil and plant-associated and newly described type strains.</title>
        <authorList>
            <person name="Whitman W."/>
        </authorList>
    </citation>
    <scope>NUCLEOTIDE SEQUENCE [LARGE SCALE GENOMIC DNA]</scope>
    <source>
        <strain evidence="1 2">CECT 8693</strain>
    </source>
</reference>
<comment type="caution">
    <text evidence="1">The sequence shown here is derived from an EMBL/GenBank/DDBJ whole genome shotgun (WGS) entry which is preliminary data.</text>
</comment>
<dbReference type="EMBL" id="JACJIP010000019">
    <property type="protein sequence ID" value="MBA9086527.1"/>
    <property type="molecule type" value="Genomic_DNA"/>
</dbReference>
<protein>
    <submittedName>
        <fullName evidence="1">Uncharacterized protein</fullName>
    </submittedName>
</protein>
<sequence length="228" mass="26296">MDLNKIVNEAMVSIQQDGFVEKIVKDRLQETLKKVVDDMFGSYGDFRKQLESEVKNKLNINLDKLNLGGYNLMVLNEVKLSLDRAMHIQGTEKIKEHLDELLTGAKSEYKLSEIIELFKEEANEDHEYDGEYIFFHCEQSRYSRGGGLAFIYFDKKEREEKYRCDYGLTVDLSDGSVKSVKVDGNDIDNEAIMRGFHGFERTMFQIFASGAKVIVDEDEVETSYGYDD</sequence>
<evidence type="ECO:0000313" key="1">
    <source>
        <dbReference type="EMBL" id="MBA9086527.1"/>
    </source>
</evidence>
<accession>A0A7W3SUP3</accession>
<proteinExistence type="predicted"/>
<gene>
    <name evidence="1" type="ORF">FHR92_003005</name>
</gene>
<dbReference type="AlphaFoldDB" id="A0A7W3SUP3"/>
<name>A0A7W3SUP3_9BACL</name>
<dbReference type="RefSeq" id="WP_182536734.1">
    <property type="nucleotide sequence ID" value="NZ_JACJIP010000019.1"/>
</dbReference>